<organism evidence="10 11">
    <name type="scientific">Ceratocystis pirilliformis</name>
    <dbReference type="NCBI Taxonomy" id="259994"/>
    <lineage>
        <taxon>Eukaryota</taxon>
        <taxon>Fungi</taxon>
        <taxon>Dikarya</taxon>
        <taxon>Ascomycota</taxon>
        <taxon>Pezizomycotina</taxon>
        <taxon>Sordariomycetes</taxon>
        <taxon>Hypocreomycetidae</taxon>
        <taxon>Microascales</taxon>
        <taxon>Ceratocystidaceae</taxon>
        <taxon>Ceratocystis</taxon>
    </lineage>
</organism>
<dbReference type="EMBL" id="JAWDJO010000346">
    <property type="protein sequence ID" value="KAL1887165.1"/>
    <property type="molecule type" value="Genomic_DNA"/>
</dbReference>
<keyword evidence="5" id="KW-0805">Transcription regulation</keyword>
<evidence type="ECO:0000256" key="2">
    <source>
        <dbReference type="ARBA" id="ARBA00022723"/>
    </source>
</evidence>
<name>A0ABR3YGL3_9PEZI</name>
<comment type="subcellular location">
    <subcellularLocation>
        <location evidence="1">Nucleus</location>
    </subcellularLocation>
</comment>
<evidence type="ECO:0000256" key="8">
    <source>
        <dbReference type="SAM" id="MobiDB-lite"/>
    </source>
</evidence>
<feature type="region of interest" description="Disordered" evidence="8">
    <location>
        <begin position="88"/>
        <end position="107"/>
    </location>
</feature>
<dbReference type="SMART" id="SM00355">
    <property type="entry name" value="ZnF_C2H2"/>
    <property type="match status" value="2"/>
</dbReference>
<dbReference type="PANTHER" id="PTHR46179">
    <property type="entry name" value="ZINC FINGER PROTEIN"/>
    <property type="match status" value="1"/>
</dbReference>
<reference evidence="10 11" key="1">
    <citation type="journal article" date="2024" name="IMA Fungus">
        <title>IMA Genome - F19 : A genome assembly and annotation guide to empower mycologists, including annotated draft genome sequences of Ceratocystis pirilliformis, Diaporthe australafricana, Fusarium ophioides, Paecilomyces lecythidis, and Sporothrix stenoceras.</title>
        <authorList>
            <person name="Aylward J."/>
            <person name="Wilson A.M."/>
            <person name="Visagie C.M."/>
            <person name="Spraker J."/>
            <person name="Barnes I."/>
            <person name="Buitendag C."/>
            <person name="Ceriani C."/>
            <person name="Del Mar Angel L."/>
            <person name="du Plessis D."/>
            <person name="Fuchs T."/>
            <person name="Gasser K."/>
            <person name="Kramer D."/>
            <person name="Li W."/>
            <person name="Munsamy K."/>
            <person name="Piso A."/>
            <person name="Price J.L."/>
            <person name="Sonnekus B."/>
            <person name="Thomas C."/>
            <person name="van der Nest A."/>
            <person name="van Dijk A."/>
            <person name="van Heerden A."/>
            <person name="van Vuuren N."/>
            <person name="Yilmaz N."/>
            <person name="Duong T.A."/>
            <person name="van der Merwe N.A."/>
            <person name="Wingfield M.J."/>
            <person name="Wingfield B.D."/>
        </authorList>
    </citation>
    <scope>NUCLEOTIDE SEQUENCE [LARGE SCALE GENOMIC DNA]</scope>
    <source>
        <strain evidence="10 11">CMW 12675</strain>
    </source>
</reference>
<dbReference type="InterPro" id="IPR013087">
    <property type="entry name" value="Znf_C2H2_type"/>
</dbReference>
<feature type="region of interest" description="Disordered" evidence="8">
    <location>
        <begin position="439"/>
        <end position="470"/>
    </location>
</feature>
<gene>
    <name evidence="10" type="ORF">Cpir12675_006669</name>
</gene>
<evidence type="ECO:0000256" key="3">
    <source>
        <dbReference type="ARBA" id="ARBA00022771"/>
    </source>
</evidence>
<comment type="caution">
    <text evidence="10">The sequence shown here is derived from an EMBL/GenBank/DDBJ whole genome shotgun (WGS) entry which is preliminary data.</text>
</comment>
<dbReference type="PROSITE" id="PS00028">
    <property type="entry name" value="ZINC_FINGER_C2H2_1"/>
    <property type="match status" value="1"/>
</dbReference>
<feature type="compositionally biased region" description="Basic and acidic residues" evidence="8">
    <location>
        <begin position="88"/>
        <end position="101"/>
    </location>
</feature>
<evidence type="ECO:0000256" key="5">
    <source>
        <dbReference type="ARBA" id="ARBA00023015"/>
    </source>
</evidence>
<evidence type="ECO:0000256" key="1">
    <source>
        <dbReference type="ARBA" id="ARBA00004123"/>
    </source>
</evidence>
<evidence type="ECO:0000256" key="4">
    <source>
        <dbReference type="ARBA" id="ARBA00022833"/>
    </source>
</evidence>
<evidence type="ECO:0000313" key="10">
    <source>
        <dbReference type="EMBL" id="KAL1887165.1"/>
    </source>
</evidence>
<evidence type="ECO:0000259" key="9">
    <source>
        <dbReference type="PROSITE" id="PS00028"/>
    </source>
</evidence>
<dbReference type="Gene3D" id="3.30.160.60">
    <property type="entry name" value="Classic Zinc Finger"/>
    <property type="match status" value="1"/>
</dbReference>
<feature type="region of interest" description="Disordered" evidence="8">
    <location>
        <begin position="24"/>
        <end position="43"/>
    </location>
</feature>
<keyword evidence="6" id="KW-0804">Transcription</keyword>
<keyword evidence="3" id="KW-0863">Zinc-finger</keyword>
<keyword evidence="11" id="KW-1185">Reference proteome</keyword>
<dbReference type="PANTHER" id="PTHR46179:SF13">
    <property type="entry name" value="C2H2-TYPE DOMAIN-CONTAINING PROTEIN"/>
    <property type="match status" value="1"/>
</dbReference>
<feature type="compositionally biased region" description="Polar residues" evidence="8">
    <location>
        <begin position="24"/>
        <end position="33"/>
    </location>
</feature>
<proteinExistence type="predicted"/>
<evidence type="ECO:0000256" key="6">
    <source>
        <dbReference type="ARBA" id="ARBA00023163"/>
    </source>
</evidence>
<accession>A0ABR3YGL3</accession>
<evidence type="ECO:0000313" key="11">
    <source>
        <dbReference type="Proteomes" id="UP001583280"/>
    </source>
</evidence>
<dbReference type="InterPro" id="IPR051061">
    <property type="entry name" value="Zinc_finger_trans_reg"/>
</dbReference>
<sequence>MDSIISDHQAPQVQNHHLQTHELQNQSQIQPQLHSPFHSESPVQSSNQYMFDIFGSNIISASREELDRIVIRYLLKTYSPDNLSRIFREETRNPSRPDQSDRSSLISSFTTSTAISEQSSIFDSASSVRSVSDTSSISSASIFSSVSSKLLGRKSSHALSSKSQPQVSLADAVPNPSKQKTAFSCGFCSEEDIVKTCTRKNDLKRHMEDFHNTNAQWHCRHRGCQAVFDWQTAYKAHLKQCHGGSRMSLDEAKVNLCPQVVFACGFSKCQKVFEAVGDTDAPNTFKDYVAHAVKHFDDGAQSSGSWSYNTRMRNLLRQNQVSRHWQDYGLSDQYENQLNWSPVTSLILRKRLECRHIGDPSVIVHYAVQLGTNCEAPLKTHQNFVTPLKDSCTMPIPGHINNSTSAAGLQDITQPLNFRIPRGPNPGLASYIASQRRLGPVQSSRASRAQHYSSRSAGVNPNLASSSSSAGFHSNQYFQAQNIPVSREPSLYDNQPHDVFGRGRDGLMPQTSTIMTDDIQSMCTLASGSPESGDISMADADMLTRDFHHGYSNLPSVNAGLSGGDMTTTPAALGHPGHFFEDPTQARPY</sequence>
<keyword evidence="2" id="KW-0479">Metal-binding</keyword>
<protein>
    <recommendedName>
        <fullName evidence="9">C2H2-type domain-containing protein</fullName>
    </recommendedName>
</protein>
<keyword evidence="7" id="KW-0539">Nucleus</keyword>
<feature type="domain" description="C2H2-type" evidence="9">
    <location>
        <begin position="219"/>
        <end position="242"/>
    </location>
</feature>
<dbReference type="Proteomes" id="UP001583280">
    <property type="component" value="Unassembled WGS sequence"/>
</dbReference>
<keyword evidence="4" id="KW-0862">Zinc</keyword>
<feature type="compositionally biased region" description="Polar residues" evidence="8">
    <location>
        <begin position="441"/>
        <end position="463"/>
    </location>
</feature>
<evidence type="ECO:0000256" key="7">
    <source>
        <dbReference type="ARBA" id="ARBA00023242"/>
    </source>
</evidence>